<dbReference type="AlphaFoldDB" id="A0A1M0HUV6"/>
<dbReference type="Proteomes" id="UP000475070">
    <property type="component" value="Unassembled WGS sequence"/>
</dbReference>
<reference evidence="1 5" key="1">
    <citation type="submission" date="2018-04" db="EMBL/GenBank/DDBJ databases">
        <title>Large scale genomics of bovine and human commensal E. coli to reveal the emerging process of EHEC.</title>
        <authorList>
            <person name="Arimizu Y."/>
            <person name="Ogura Y."/>
        </authorList>
    </citation>
    <scope>NUCLEOTIDE SEQUENCE [LARGE SCALE GENOMIC DNA]</scope>
    <source>
        <strain evidence="1 5">ECSC038</strain>
    </source>
</reference>
<reference evidence="3 6" key="2">
    <citation type="journal article" date="2019" name="Nat. Med.">
        <title>A library of human gut bacterial isolates paired with longitudinal multiomics data enables mechanistic microbiome research.</title>
        <authorList>
            <person name="Poyet M."/>
            <person name="Groussin M."/>
            <person name="Gibbons S.M."/>
            <person name="Avila-Pacheco J."/>
            <person name="Jiang X."/>
            <person name="Kearney S.M."/>
            <person name="Perrotta A.R."/>
            <person name="Berdy B."/>
            <person name="Zhao S."/>
            <person name="Lieberman T.D."/>
            <person name="Swanson P.K."/>
            <person name="Smith M."/>
            <person name="Roesemann S."/>
            <person name="Alexander J.E."/>
            <person name="Rich S.A."/>
            <person name="Livny J."/>
            <person name="Vlamakis H."/>
            <person name="Clish C."/>
            <person name="Bullock K."/>
            <person name="Deik A."/>
            <person name="Scott J."/>
            <person name="Pierce K.A."/>
            <person name="Xavier R.J."/>
            <person name="Alm E.J."/>
        </authorList>
    </citation>
    <scope>NUCLEOTIDE SEQUENCE [LARGE SCALE GENOMIC DNA]</scope>
    <source>
        <strain evidence="3 6">BIOML-A112</strain>
    </source>
</reference>
<evidence type="ECO:0000313" key="7">
    <source>
        <dbReference type="Proteomes" id="UP000523197"/>
    </source>
</evidence>
<dbReference type="EMBL" id="CP146670">
    <property type="protein sequence ID" value="WWX71562.1"/>
    <property type="molecule type" value="Genomic_DNA"/>
</dbReference>
<reference evidence="4" key="4">
    <citation type="submission" date="2024-03" db="EMBL/GenBank/DDBJ databases">
        <title>Epithelial relay of microbial signals coordinates intestinal macrophage supported barrier repair.</title>
        <authorList>
            <person name="Tsai M.T."/>
        </authorList>
    </citation>
    <scope>NUCLEOTIDE SEQUENCE</scope>
    <source>
        <strain evidence="4">MS 21-1</strain>
    </source>
</reference>
<sequence>MNINGKNASFTSEELARKYHEEGTVDLKNNHGDKINEKNNNKHITYFPVDAILDGNKHLP</sequence>
<dbReference type="EMBL" id="WXKQ01000240">
    <property type="protein sequence ID" value="NAG22744.1"/>
    <property type="molecule type" value="Genomic_DNA"/>
</dbReference>
<dbReference type="RefSeq" id="WP_001024523.1">
    <property type="nucleotide sequence ID" value="NZ_AP017617.1"/>
</dbReference>
<protein>
    <submittedName>
        <fullName evidence="3">Uncharacterized protein</fullName>
    </submittedName>
</protein>
<gene>
    <name evidence="1" type="ORF">ExPECSC038_00301</name>
    <name evidence="3" type="ORF">GUC01_27895</name>
    <name evidence="2" type="ORF">HLX92_20980</name>
    <name evidence="4" type="ORF">V9Z47_00270</name>
</gene>
<dbReference type="EMBL" id="JABFNF010000024">
    <property type="protein sequence ID" value="MBA1888635.1"/>
    <property type="molecule type" value="Genomic_DNA"/>
</dbReference>
<evidence type="ECO:0000313" key="4">
    <source>
        <dbReference type="EMBL" id="WWX71562.1"/>
    </source>
</evidence>
<dbReference type="Proteomes" id="UP000523197">
    <property type="component" value="Unassembled WGS sequence"/>
</dbReference>
<organism evidence="3 6">
    <name type="scientific">Escherichia coli</name>
    <dbReference type="NCBI Taxonomy" id="562"/>
    <lineage>
        <taxon>Bacteria</taxon>
        <taxon>Pseudomonadati</taxon>
        <taxon>Pseudomonadota</taxon>
        <taxon>Gammaproteobacteria</taxon>
        <taxon>Enterobacterales</taxon>
        <taxon>Enterobacteriaceae</taxon>
        <taxon>Escherichia</taxon>
    </lineage>
</organism>
<evidence type="ECO:0000313" key="5">
    <source>
        <dbReference type="Proteomes" id="UP000300926"/>
    </source>
</evidence>
<evidence type="ECO:0000313" key="2">
    <source>
        <dbReference type="EMBL" id="MBA1888635.1"/>
    </source>
</evidence>
<name>A0A1M0HUV6_ECOLX</name>
<dbReference type="Proteomes" id="UP000300926">
    <property type="component" value="Unassembled WGS sequence"/>
</dbReference>
<dbReference type="Proteomes" id="UP001383096">
    <property type="component" value="Chromosome"/>
</dbReference>
<evidence type="ECO:0000313" key="1">
    <source>
        <dbReference type="EMBL" id="GCO12042.1"/>
    </source>
</evidence>
<accession>A0A1M0HUV6</accession>
<proteinExistence type="predicted"/>
<reference evidence="2 7" key="3">
    <citation type="submission" date="2020-05" db="EMBL/GenBank/DDBJ databases">
        <title>Epidemiological investigations into extended-spectrum beta-lactam resistant Escherichia coli ST457 carried by Australian Silver gulls identified clonal lineages that cause ExPEC disease.</title>
        <authorList>
            <person name="Nesporova K."/>
            <person name="Wyrsch E.R."/>
            <person name="Valcek A."/>
            <person name="Bitar I."/>
            <person name="Chaw K."/>
            <person name="Harris P."/>
            <person name="Hrabak J."/>
            <person name="Djordjevic S.P."/>
            <person name="Dolejska M."/>
        </authorList>
    </citation>
    <scope>NUCLEOTIDE SEQUENCE [LARGE SCALE GENOMIC DNA]</scope>
    <source>
        <strain evidence="2 7">CE1966</strain>
    </source>
</reference>
<evidence type="ECO:0000313" key="6">
    <source>
        <dbReference type="Proteomes" id="UP000475070"/>
    </source>
</evidence>
<dbReference type="EMBL" id="BFIH01000008">
    <property type="protein sequence ID" value="GCO12042.1"/>
    <property type="molecule type" value="Genomic_DNA"/>
</dbReference>
<evidence type="ECO:0000313" key="3">
    <source>
        <dbReference type="EMBL" id="NAG22744.1"/>
    </source>
</evidence>